<feature type="compositionally biased region" description="Gly residues" evidence="19">
    <location>
        <begin position="236"/>
        <end position="258"/>
    </location>
</feature>
<dbReference type="AlphaFoldDB" id="A0AAJ0I8M1"/>
<evidence type="ECO:0000256" key="7">
    <source>
        <dbReference type="ARBA" id="ARBA00022618"/>
    </source>
</evidence>
<comment type="similarity">
    <text evidence="4">Belongs to the DASH complex DUO1 family.</text>
</comment>
<keyword evidence="16" id="KW-0137">Centromere</keyword>
<feature type="compositionally biased region" description="Low complexity" evidence="19">
    <location>
        <begin position="297"/>
        <end position="314"/>
    </location>
</feature>
<evidence type="ECO:0000256" key="3">
    <source>
        <dbReference type="ARBA" id="ARBA00004629"/>
    </source>
</evidence>
<dbReference type="EMBL" id="JAULSX010000004">
    <property type="protein sequence ID" value="KAK3492900.1"/>
    <property type="molecule type" value="Genomic_DNA"/>
</dbReference>
<dbReference type="PANTHER" id="PTHR28216">
    <property type="entry name" value="DASH COMPLEX SUBUNIT DUO1"/>
    <property type="match status" value="1"/>
</dbReference>
<dbReference type="GeneID" id="87870182"/>
<evidence type="ECO:0000256" key="4">
    <source>
        <dbReference type="ARBA" id="ARBA00005366"/>
    </source>
</evidence>
<evidence type="ECO:0000313" key="21">
    <source>
        <dbReference type="Proteomes" id="UP001285908"/>
    </source>
</evidence>
<dbReference type="GO" id="GO:0051301">
    <property type="term" value="P:cell division"/>
    <property type="evidence" value="ECO:0007669"/>
    <property type="project" value="UniProtKB-KW"/>
</dbReference>
<feature type="compositionally biased region" description="Gly residues" evidence="19">
    <location>
        <begin position="315"/>
        <end position="326"/>
    </location>
</feature>
<evidence type="ECO:0000256" key="14">
    <source>
        <dbReference type="ARBA" id="ARBA00023242"/>
    </source>
</evidence>
<feature type="compositionally biased region" description="Low complexity" evidence="19">
    <location>
        <begin position="33"/>
        <end position="56"/>
    </location>
</feature>
<keyword evidence="5" id="KW-0158">Chromosome</keyword>
<evidence type="ECO:0000256" key="6">
    <source>
        <dbReference type="ARBA" id="ARBA00022490"/>
    </source>
</evidence>
<dbReference type="GO" id="GO:0005874">
    <property type="term" value="C:microtubule"/>
    <property type="evidence" value="ECO:0007669"/>
    <property type="project" value="UniProtKB-KW"/>
</dbReference>
<feature type="compositionally biased region" description="Basic and acidic residues" evidence="19">
    <location>
        <begin position="176"/>
        <end position="197"/>
    </location>
</feature>
<keyword evidence="10" id="KW-0159">Chromosome partition</keyword>
<evidence type="ECO:0000256" key="15">
    <source>
        <dbReference type="ARBA" id="ARBA00023306"/>
    </source>
</evidence>
<keyword evidence="9" id="KW-0498">Mitosis</keyword>
<evidence type="ECO:0000256" key="2">
    <source>
        <dbReference type="ARBA" id="ARBA00004186"/>
    </source>
</evidence>
<organism evidence="20 21">
    <name type="scientific">Neurospora hispaniola</name>
    <dbReference type="NCBI Taxonomy" id="588809"/>
    <lineage>
        <taxon>Eukaryota</taxon>
        <taxon>Fungi</taxon>
        <taxon>Dikarya</taxon>
        <taxon>Ascomycota</taxon>
        <taxon>Pezizomycotina</taxon>
        <taxon>Sordariomycetes</taxon>
        <taxon>Sordariomycetidae</taxon>
        <taxon>Sordariales</taxon>
        <taxon>Sordariaceae</taxon>
        <taxon>Neurospora</taxon>
    </lineage>
</organism>
<evidence type="ECO:0000256" key="18">
    <source>
        <dbReference type="ARBA" id="ARBA00044358"/>
    </source>
</evidence>
<dbReference type="GO" id="GO:0072686">
    <property type="term" value="C:mitotic spindle"/>
    <property type="evidence" value="ECO:0007669"/>
    <property type="project" value="InterPro"/>
</dbReference>
<evidence type="ECO:0000256" key="10">
    <source>
        <dbReference type="ARBA" id="ARBA00022829"/>
    </source>
</evidence>
<dbReference type="RefSeq" id="XP_062693358.1">
    <property type="nucleotide sequence ID" value="XM_062832560.1"/>
</dbReference>
<evidence type="ECO:0000256" key="8">
    <source>
        <dbReference type="ARBA" id="ARBA00022701"/>
    </source>
</evidence>
<sequence length="326" mass="33990">MSDDRMEISDEEGSSLFASPTHPPTSRAHPPSQAQQQQQQQKTPVASSAAAAAAASTSKDPSTNQSSGSRSFGIDNTTIESREAALQRELEGVRKINQVIEGVIGTLERAKGNMGTVTRTIHSASHLLTTWTRILSQTEHNQRLLLNPSWKGATADLVEIEAEALERQREAERKAAEAERKREEARRKAEEEAERRRLAAASSGLRPTRGRPRSRSVGVASSRYGIGVTRSSATGTRGGRSGSGVGSLVGTGRTGTGTAGTAAGRVGMTTRSGLAYRPAGATGTSGIPSVRGGRGGTTTTTRGARGGSTTTTRGARGGTTRGGSAR</sequence>
<evidence type="ECO:0000313" key="20">
    <source>
        <dbReference type="EMBL" id="KAK3492900.1"/>
    </source>
</evidence>
<comment type="caution">
    <text evidence="20">The sequence shown here is derived from an EMBL/GenBank/DDBJ whole genome shotgun (WGS) entry which is preliminary data.</text>
</comment>
<feature type="region of interest" description="Disordered" evidence="19">
    <location>
        <begin position="1"/>
        <end position="76"/>
    </location>
</feature>
<keyword evidence="21" id="KW-1185">Reference proteome</keyword>
<evidence type="ECO:0000256" key="19">
    <source>
        <dbReference type="SAM" id="MobiDB-lite"/>
    </source>
</evidence>
<feature type="compositionally biased region" description="Low complexity" evidence="19">
    <location>
        <begin position="259"/>
        <end position="271"/>
    </location>
</feature>
<dbReference type="Pfam" id="PF08651">
    <property type="entry name" value="DASH_Duo1"/>
    <property type="match status" value="1"/>
</dbReference>
<dbReference type="GO" id="GO:0000278">
    <property type="term" value="P:mitotic cell cycle"/>
    <property type="evidence" value="ECO:0007669"/>
    <property type="project" value="InterPro"/>
</dbReference>
<feature type="region of interest" description="Disordered" evidence="19">
    <location>
        <begin position="176"/>
        <end position="326"/>
    </location>
</feature>
<evidence type="ECO:0000256" key="13">
    <source>
        <dbReference type="ARBA" id="ARBA00023212"/>
    </source>
</evidence>
<reference evidence="20 21" key="1">
    <citation type="journal article" date="2023" name="Mol. Phylogenet. Evol.">
        <title>Genome-scale phylogeny and comparative genomics of the fungal order Sordariales.</title>
        <authorList>
            <person name="Hensen N."/>
            <person name="Bonometti L."/>
            <person name="Westerberg I."/>
            <person name="Brannstrom I.O."/>
            <person name="Guillou S."/>
            <person name="Cros-Aarteil S."/>
            <person name="Calhoun S."/>
            <person name="Haridas S."/>
            <person name="Kuo A."/>
            <person name="Mondo S."/>
            <person name="Pangilinan J."/>
            <person name="Riley R."/>
            <person name="LaButti K."/>
            <person name="Andreopoulos B."/>
            <person name="Lipzen A."/>
            <person name="Chen C."/>
            <person name="Yan M."/>
            <person name="Daum C."/>
            <person name="Ng V."/>
            <person name="Clum A."/>
            <person name="Steindorff A."/>
            <person name="Ohm R.A."/>
            <person name="Martin F."/>
            <person name="Silar P."/>
            <person name="Natvig D.O."/>
            <person name="Lalanne C."/>
            <person name="Gautier V."/>
            <person name="Ament-Velasquez S.L."/>
            <person name="Kruys A."/>
            <person name="Hutchinson M.I."/>
            <person name="Powell A.J."/>
            <person name="Barry K."/>
            <person name="Miller A.N."/>
            <person name="Grigoriev I.V."/>
            <person name="Debuchy R."/>
            <person name="Gladieux P."/>
            <person name="Hiltunen Thoren M."/>
            <person name="Johannesson H."/>
        </authorList>
    </citation>
    <scope>NUCLEOTIDE SEQUENCE [LARGE SCALE GENOMIC DNA]</scope>
    <source>
        <strain evidence="20 21">FGSC 10403</strain>
    </source>
</reference>
<evidence type="ECO:0000256" key="5">
    <source>
        <dbReference type="ARBA" id="ARBA00022454"/>
    </source>
</evidence>
<keyword evidence="12" id="KW-0175">Coiled coil</keyword>
<keyword evidence="13" id="KW-0206">Cytoskeleton</keyword>
<comment type="subcellular location">
    <subcellularLocation>
        <location evidence="3">Chromosome</location>
        <location evidence="3">Centromere</location>
        <location evidence="3">Kinetochore</location>
    </subcellularLocation>
    <subcellularLocation>
        <location evidence="2">Cytoplasm</location>
        <location evidence="2">Cytoskeleton</location>
        <location evidence="2">Spindle</location>
    </subcellularLocation>
    <subcellularLocation>
        <location evidence="1">Nucleus</location>
    </subcellularLocation>
</comment>
<dbReference type="GO" id="GO:0042729">
    <property type="term" value="C:DASH complex"/>
    <property type="evidence" value="ECO:0007669"/>
    <property type="project" value="InterPro"/>
</dbReference>
<keyword evidence="15" id="KW-0131">Cell cycle</keyword>
<dbReference type="PANTHER" id="PTHR28216:SF1">
    <property type="entry name" value="DASH COMPLEX SUBUNIT DUO1"/>
    <property type="match status" value="1"/>
</dbReference>
<evidence type="ECO:0000256" key="17">
    <source>
        <dbReference type="ARBA" id="ARBA00044152"/>
    </source>
</evidence>
<keyword evidence="11" id="KW-0995">Kinetochore</keyword>
<keyword evidence="6" id="KW-0963">Cytoplasm</keyword>
<feature type="compositionally biased region" description="Polar residues" evidence="19">
    <location>
        <begin position="57"/>
        <end position="76"/>
    </location>
</feature>
<keyword evidence="8" id="KW-0493">Microtubule</keyword>
<evidence type="ECO:0000256" key="9">
    <source>
        <dbReference type="ARBA" id="ARBA00022776"/>
    </source>
</evidence>
<name>A0AAJ0I8M1_9PEZI</name>
<keyword evidence="14" id="KW-0539">Nucleus</keyword>
<dbReference type="InterPro" id="IPR013960">
    <property type="entry name" value="DASH_Duo1"/>
</dbReference>
<evidence type="ECO:0000256" key="1">
    <source>
        <dbReference type="ARBA" id="ARBA00004123"/>
    </source>
</evidence>
<keyword evidence="7" id="KW-0132">Cell division</keyword>
<gene>
    <name evidence="20" type="ORF">B0T23DRAFT_152451</name>
</gene>
<evidence type="ECO:0000256" key="16">
    <source>
        <dbReference type="ARBA" id="ARBA00023328"/>
    </source>
</evidence>
<accession>A0AAJ0I8M1</accession>
<proteinExistence type="inferred from homology"/>
<protein>
    <recommendedName>
        <fullName evidence="17">DASH complex subunit DUO1</fullName>
    </recommendedName>
    <alternativeName>
        <fullName evidence="18">Outer kinetochore protein DUO1</fullName>
    </alternativeName>
</protein>
<evidence type="ECO:0000256" key="12">
    <source>
        <dbReference type="ARBA" id="ARBA00023054"/>
    </source>
</evidence>
<evidence type="ECO:0000256" key="11">
    <source>
        <dbReference type="ARBA" id="ARBA00022838"/>
    </source>
</evidence>
<dbReference type="Proteomes" id="UP001285908">
    <property type="component" value="Unassembled WGS sequence"/>
</dbReference>
<dbReference type="GO" id="GO:0007059">
    <property type="term" value="P:chromosome segregation"/>
    <property type="evidence" value="ECO:0007669"/>
    <property type="project" value="UniProtKB-KW"/>
</dbReference>